<evidence type="ECO:0000313" key="2">
    <source>
        <dbReference type="Proteomes" id="UP001526201"/>
    </source>
</evidence>
<dbReference type="EMBL" id="JACKTY010000031">
    <property type="protein sequence ID" value="MCV7228079.1"/>
    <property type="molecule type" value="Genomic_DNA"/>
</dbReference>
<organism evidence="1 2">
    <name type="scientific">Mycolicibacterium komossense</name>
    <dbReference type="NCBI Taxonomy" id="1779"/>
    <lineage>
        <taxon>Bacteria</taxon>
        <taxon>Bacillati</taxon>
        <taxon>Actinomycetota</taxon>
        <taxon>Actinomycetes</taxon>
        <taxon>Mycobacteriales</taxon>
        <taxon>Mycobacteriaceae</taxon>
        <taxon>Mycolicibacterium</taxon>
    </lineage>
</organism>
<dbReference type="Proteomes" id="UP001526201">
    <property type="component" value="Unassembled WGS sequence"/>
</dbReference>
<evidence type="ECO:0000313" key="1">
    <source>
        <dbReference type="EMBL" id="MCV7228079.1"/>
    </source>
</evidence>
<proteinExistence type="predicted"/>
<protein>
    <recommendedName>
        <fullName evidence="3">Alpha/beta hydrolase</fullName>
    </recommendedName>
</protein>
<reference evidence="1 2" key="1">
    <citation type="journal article" date="2022" name="BMC Genomics">
        <title>Comparative genome analysis of mycobacteria focusing on tRNA and non-coding RNA.</title>
        <authorList>
            <person name="Behra P.R.K."/>
            <person name="Pettersson B.M.F."/>
            <person name="Ramesh M."/>
            <person name="Das S."/>
            <person name="Dasgupta S."/>
            <person name="Kirsebom L.A."/>
        </authorList>
    </citation>
    <scope>NUCLEOTIDE SEQUENCE [LARGE SCALE GENOMIC DNA]</scope>
    <source>
        <strain evidence="1 2">DSM 44078</strain>
    </source>
</reference>
<dbReference type="RefSeq" id="WP_264069132.1">
    <property type="nucleotide sequence ID" value="NZ_JACKTY010000031.1"/>
</dbReference>
<keyword evidence="2" id="KW-1185">Reference proteome</keyword>
<comment type="caution">
    <text evidence="1">The sequence shown here is derived from an EMBL/GenBank/DDBJ whole genome shotgun (WGS) entry which is preliminary data.</text>
</comment>
<dbReference type="SUPFAM" id="SSF53474">
    <property type="entry name" value="alpha/beta-Hydrolases"/>
    <property type="match status" value="1"/>
</dbReference>
<dbReference type="InterPro" id="IPR029058">
    <property type="entry name" value="AB_hydrolase_fold"/>
</dbReference>
<gene>
    <name evidence="1" type="ORF">H7J73_18870</name>
</gene>
<evidence type="ECO:0008006" key="3">
    <source>
        <dbReference type="Google" id="ProtNLM"/>
    </source>
</evidence>
<accession>A0ABT3CF83</accession>
<name>A0ABT3CF83_9MYCO</name>
<sequence>MQWIHEDDLFRRLADSTVAMAFIAPQNDIRPSWPLRQLAALIPRAVFEEVPAVDHNLRANDPQIWVDVITRACRAHIDDPG</sequence>